<dbReference type="InterPro" id="IPR053161">
    <property type="entry name" value="Ulvan_degrading_GH"/>
</dbReference>
<dbReference type="Gene3D" id="2.60.120.260">
    <property type="entry name" value="Galactose-binding domain-like"/>
    <property type="match status" value="1"/>
</dbReference>
<dbReference type="AlphaFoldDB" id="A0A9X2FAP6"/>
<dbReference type="PANTHER" id="PTHR36848:SF2">
    <property type="entry name" value="SECRETED PROTEIN"/>
    <property type="match status" value="1"/>
</dbReference>
<dbReference type="SUPFAM" id="SSF49785">
    <property type="entry name" value="Galactose-binding domain-like"/>
    <property type="match status" value="1"/>
</dbReference>
<reference evidence="1" key="1">
    <citation type="submission" date="2022-06" db="EMBL/GenBank/DDBJ databases">
        <title>Aeoliella straminimaris, a novel planctomycete from sediments.</title>
        <authorList>
            <person name="Vitorino I.R."/>
            <person name="Lage O.M."/>
        </authorList>
    </citation>
    <scope>NUCLEOTIDE SEQUENCE</scope>
    <source>
        <strain evidence="1">ICT_H6.2</strain>
    </source>
</reference>
<dbReference type="InterPro" id="IPR029062">
    <property type="entry name" value="Class_I_gatase-like"/>
</dbReference>
<dbReference type="EMBL" id="JAMXLR010000011">
    <property type="protein sequence ID" value="MCO6042829.1"/>
    <property type="molecule type" value="Genomic_DNA"/>
</dbReference>
<gene>
    <name evidence="1" type="ORF">NG895_02810</name>
</gene>
<dbReference type="CDD" id="cd03143">
    <property type="entry name" value="A4_beta-galactosidase_middle_domain"/>
    <property type="match status" value="1"/>
</dbReference>
<name>A0A9X2FAP6_9BACT</name>
<sequence>MTNRPGCIWWWMGNAVDKQNLTANLEALDKAGMGGVTIVPIYGVKGREADTIEYLSEEWLEMLNHTVREADRLGMWVDMTPGTGWPYGGPWVTEADCDSVVRLVDGKLTNRPSGFRVKRAAPGAAGRAINPYSTTSLSNYLEHYDQALAQIEVLLPRAMYHDSFEFKSNWCPDFLEQFQQRRGYDLSEHAEQLMGKDPEDSDKVARIKSDYRETLSDLHLEYLRMLENWAQDKGRTTRIQAHGAPANLLDAYGIAGIPETETFGASTFQIPGIRREEDNVRHDKPQPLINRMASSAAHVMQHPLVASESCTWLRNHFRTSLSQIKPEIDELFLNGINHILFHGTIYSPQDAAWPGWLFYASVQYNPQNSIWHDAPALNAYITRCQSLLQSGTPDNDIALYWPVYDIWHNDRGMQQQLTVHTAGWLTDSECGQAAAWLHDHGYGFDFVSDRQLDAEQLEAYPVILVPGTEHIPVETMQALVDLAESGKSVIFLDQLPADVPGLHRLEERRAELKPLAAKFEDDVMSLDALQAALSRAGVPRESMVDQGLDFIRRNHQEGNTYFIANMSDTAVDGWVPLGQPFESAVLLDPQSAETGVAHSKPGEVYLQLLPGETMFVRTYTDRNVTGLPFPSYERIDSKAYPVTGQWHLEFTEGGPELPKAYDLTELDSWADGQDAKRDSFAGTGRYTIEFTLPDVDADQWAIDLGDVRESARVIVNGTEAATLYSVPYQALIGEYLKPGANTLVVEVTNLSANRIRDLDRRGVEWRIFHDANIVTQNYQRFDASVWPLTPSGLLGPVKLIPLRSFEPTADN</sequence>
<evidence type="ECO:0000313" key="1">
    <source>
        <dbReference type="EMBL" id="MCO6042829.1"/>
    </source>
</evidence>
<dbReference type="InterPro" id="IPR008979">
    <property type="entry name" value="Galactose-bd-like_sf"/>
</dbReference>
<protein>
    <submittedName>
        <fullName evidence="1">Glycoside hydrolase family 2</fullName>
    </submittedName>
</protein>
<accession>A0A9X2FAP6</accession>
<dbReference type="Gene3D" id="3.40.50.880">
    <property type="match status" value="1"/>
</dbReference>
<dbReference type="NCBIfam" id="NF045579">
    <property type="entry name" value="rhamnoside_JR"/>
    <property type="match status" value="1"/>
</dbReference>
<dbReference type="GO" id="GO:0016787">
    <property type="term" value="F:hydrolase activity"/>
    <property type="evidence" value="ECO:0007669"/>
    <property type="project" value="UniProtKB-KW"/>
</dbReference>
<dbReference type="PANTHER" id="PTHR36848">
    <property type="entry name" value="DNA-BINDING PROTEIN (PUTATIVE SECRETED PROTEIN)-RELATED"/>
    <property type="match status" value="1"/>
</dbReference>
<organism evidence="1 2">
    <name type="scientific">Aeoliella straminimaris</name>
    <dbReference type="NCBI Taxonomy" id="2954799"/>
    <lineage>
        <taxon>Bacteria</taxon>
        <taxon>Pseudomonadati</taxon>
        <taxon>Planctomycetota</taxon>
        <taxon>Planctomycetia</taxon>
        <taxon>Pirellulales</taxon>
        <taxon>Lacipirellulaceae</taxon>
        <taxon>Aeoliella</taxon>
    </lineage>
</organism>
<dbReference type="RefSeq" id="WP_252850929.1">
    <property type="nucleotide sequence ID" value="NZ_JAMXLR010000011.1"/>
</dbReference>
<comment type="caution">
    <text evidence="1">The sequence shown here is derived from an EMBL/GenBank/DDBJ whole genome shotgun (WGS) entry which is preliminary data.</text>
</comment>
<evidence type="ECO:0000313" key="2">
    <source>
        <dbReference type="Proteomes" id="UP001155241"/>
    </source>
</evidence>
<keyword evidence="1" id="KW-0378">Hydrolase</keyword>
<keyword evidence="2" id="KW-1185">Reference proteome</keyword>
<dbReference type="Pfam" id="PF17132">
    <property type="entry name" value="Glyco_hydro_106"/>
    <property type="match status" value="2"/>
</dbReference>
<dbReference type="Proteomes" id="UP001155241">
    <property type="component" value="Unassembled WGS sequence"/>
</dbReference>
<proteinExistence type="predicted"/>